<reference evidence="2 3" key="1">
    <citation type="submission" date="2019-02" db="EMBL/GenBank/DDBJ databases">
        <title>Deep-cultivation of Planctomycetes and their phenomic and genomic characterization uncovers novel biology.</title>
        <authorList>
            <person name="Wiegand S."/>
            <person name="Jogler M."/>
            <person name="Boedeker C."/>
            <person name="Pinto D."/>
            <person name="Vollmers J."/>
            <person name="Rivas-Marin E."/>
            <person name="Kohn T."/>
            <person name="Peeters S.H."/>
            <person name="Heuer A."/>
            <person name="Rast P."/>
            <person name="Oberbeckmann S."/>
            <person name="Bunk B."/>
            <person name="Jeske O."/>
            <person name="Meyerdierks A."/>
            <person name="Storesund J.E."/>
            <person name="Kallscheuer N."/>
            <person name="Luecker S."/>
            <person name="Lage O.M."/>
            <person name="Pohl T."/>
            <person name="Merkel B.J."/>
            <person name="Hornburger P."/>
            <person name="Mueller R.-W."/>
            <person name="Bruemmer F."/>
            <person name="Labrenz M."/>
            <person name="Spormann A.M."/>
            <person name="Op den Camp H."/>
            <person name="Overmann J."/>
            <person name="Amann R."/>
            <person name="Jetten M.S.M."/>
            <person name="Mascher T."/>
            <person name="Medema M.H."/>
            <person name="Devos D.P."/>
            <person name="Kaster A.-K."/>
            <person name="Ovreas L."/>
            <person name="Rohde M."/>
            <person name="Galperin M.Y."/>
            <person name="Jogler C."/>
        </authorList>
    </citation>
    <scope>NUCLEOTIDE SEQUENCE [LARGE SCALE GENOMIC DNA]</scope>
    <source>
        <strain evidence="2 3">HG66A1</strain>
    </source>
</reference>
<proteinExistence type="predicted"/>
<keyword evidence="1" id="KW-0812">Transmembrane</keyword>
<evidence type="ECO:0000256" key="1">
    <source>
        <dbReference type="SAM" id="Phobius"/>
    </source>
</evidence>
<dbReference type="AlphaFoldDB" id="A0A517PRM9"/>
<feature type="transmembrane region" description="Helical" evidence="1">
    <location>
        <begin position="21"/>
        <end position="41"/>
    </location>
</feature>
<accession>A0A517PRM9</accession>
<evidence type="ECO:0000313" key="2">
    <source>
        <dbReference type="EMBL" id="QDT22010.1"/>
    </source>
</evidence>
<protein>
    <submittedName>
        <fullName evidence="2">Uncharacterized protein</fullName>
    </submittedName>
</protein>
<evidence type="ECO:0000313" key="3">
    <source>
        <dbReference type="Proteomes" id="UP000320421"/>
    </source>
</evidence>
<keyword evidence="3" id="KW-1185">Reference proteome</keyword>
<keyword evidence="1" id="KW-0472">Membrane</keyword>
<dbReference type="Proteomes" id="UP000320421">
    <property type="component" value="Chromosome"/>
</dbReference>
<keyword evidence="1" id="KW-1133">Transmembrane helix</keyword>
<dbReference type="EMBL" id="CP036266">
    <property type="protein sequence ID" value="QDT22010.1"/>
    <property type="molecule type" value="Genomic_DNA"/>
</dbReference>
<sequence>MDRNFLADTGQQRIKGFSFMWMTNTITTRILICLAMLTVPLQDLPAASCNCSLGCSLSFTNCCCFTGAPICHCGEGTEITTDSASGCESQSEKDACCIETQAAEPGSCSCGTNCHCGKQSQPVSPLVPSSDAKNPSEKLVSLSQLTVVTTLVDQPPKLGKPRCISASLVSLDRCVSLCRFTL</sequence>
<organism evidence="2 3">
    <name type="scientific">Gimesia chilikensis</name>
    <dbReference type="NCBI Taxonomy" id="2605989"/>
    <lineage>
        <taxon>Bacteria</taxon>
        <taxon>Pseudomonadati</taxon>
        <taxon>Planctomycetota</taxon>
        <taxon>Planctomycetia</taxon>
        <taxon>Planctomycetales</taxon>
        <taxon>Planctomycetaceae</taxon>
        <taxon>Gimesia</taxon>
    </lineage>
</organism>
<name>A0A517PRM9_9PLAN</name>
<gene>
    <name evidence="2" type="ORF">HG66A1_38160</name>
</gene>